<evidence type="ECO:0000313" key="1">
    <source>
        <dbReference type="EMBL" id="KAJ1889091.1"/>
    </source>
</evidence>
<reference evidence="1" key="1">
    <citation type="submission" date="2022-07" db="EMBL/GenBank/DDBJ databases">
        <title>Phylogenomic reconstructions and comparative analyses of Kickxellomycotina fungi.</title>
        <authorList>
            <person name="Reynolds N.K."/>
            <person name="Stajich J.E."/>
            <person name="Barry K."/>
            <person name="Grigoriev I.V."/>
            <person name="Crous P."/>
            <person name="Smith M.E."/>
        </authorList>
    </citation>
    <scope>NUCLEOTIDE SEQUENCE</scope>
    <source>
        <strain evidence="1">Benny 63K</strain>
    </source>
</reference>
<protein>
    <submittedName>
        <fullName evidence="1">Chromatin-remodeling complex subunit ies6</fullName>
    </submittedName>
</protein>
<evidence type="ECO:0000313" key="2">
    <source>
        <dbReference type="Proteomes" id="UP001150581"/>
    </source>
</evidence>
<sequence length="172" mass="19389">MPAYKRGANKKIKFNIDSTSESPHRHHHHHHHALDSKDSGSECPLEDFRTSGITNLNLVSKPFKSAEYKGNTTNRRWKNLKQIIAQEEQQGSGLGGDGRWPVDFPTYWSVDAVPSLKPQKKYCDITGLPAKYVDPKTNVRYCSAEVYRVVKSLPPGGEQQYLALRNASVVLK</sequence>
<comment type="caution">
    <text evidence="1">The sequence shown here is derived from an EMBL/GenBank/DDBJ whole genome shotgun (WGS) entry which is preliminary data.</text>
</comment>
<gene>
    <name evidence="1" type="primary">IES6_1</name>
    <name evidence="1" type="ORF">LPJ66_008221</name>
</gene>
<dbReference type="Proteomes" id="UP001150581">
    <property type="component" value="Unassembled WGS sequence"/>
</dbReference>
<accession>A0ACC1I784</accession>
<organism evidence="1 2">
    <name type="scientific">Kickxella alabastrina</name>
    <dbReference type="NCBI Taxonomy" id="61397"/>
    <lineage>
        <taxon>Eukaryota</taxon>
        <taxon>Fungi</taxon>
        <taxon>Fungi incertae sedis</taxon>
        <taxon>Zoopagomycota</taxon>
        <taxon>Kickxellomycotina</taxon>
        <taxon>Kickxellomycetes</taxon>
        <taxon>Kickxellales</taxon>
        <taxon>Kickxellaceae</taxon>
        <taxon>Kickxella</taxon>
    </lineage>
</organism>
<dbReference type="EMBL" id="JANBPG010001611">
    <property type="protein sequence ID" value="KAJ1889091.1"/>
    <property type="molecule type" value="Genomic_DNA"/>
</dbReference>
<name>A0ACC1I784_9FUNG</name>
<keyword evidence="2" id="KW-1185">Reference proteome</keyword>
<proteinExistence type="predicted"/>